<sequence length="556" mass="60052">MSQAIEADYIIVGAGSAGCVLANRLSADGRHKVLLLEAGGDDRPTRNPGQFLSNLMIHVPVGYSQTLKDPKVNWLYTTEPDPGTGGRTHVWPRGKVLGGSSSINGLLYIRGQHADYDNWRQLGCEGWAWDDVLPYFRRAEHQERGDCEWHATGGPLNVSDVTTTHPVSDAVMDACQQAGIPKVKDVNAGEQEGATYYQLTVKNGQRCSAAVAYLHPVMGRPNLRVETGALASRVLFEGKRAVGVAFMQDGVQRVARAKAEVILAGGAVNSPQLLQLSGVGPGELLRAHGVDLVHDLAGVGENLQDHYVMTVRYRLKPGVISVNELTRGGRFLGEAMKFLFQRKGLLTLSAAHIAAFCKSRPDLAHPDIQYHILPATMDADKLANEQKMVLETQPGLTIGPCQLRPESRGHIRIKSSDPSVYPTIFANYLADPIDQQVAVASLRISRRIAEQAALAPYVDHEMNPGPDVQSDEMLLEYARMSGSTIYHPVGTCQMGHGPMAVVDPQLRVHGLEGLRVVDASVMPRLVSGNTNAPTIMIAEKASDMILGKAAPSALAA</sequence>
<dbReference type="OrthoDB" id="9785276at2"/>
<dbReference type="NCBIfam" id="NF002550">
    <property type="entry name" value="PRK02106.1"/>
    <property type="match status" value="1"/>
</dbReference>
<gene>
    <name evidence="9" type="ORF">CSW64_05790</name>
</gene>
<protein>
    <submittedName>
        <fullName evidence="9">Choline dehydrogenase</fullName>
    </submittedName>
</protein>
<feature type="domain" description="Glucose-methanol-choline oxidoreductase N-terminal" evidence="7">
    <location>
        <begin position="94"/>
        <end position="117"/>
    </location>
</feature>
<proteinExistence type="inferred from homology"/>
<evidence type="ECO:0000256" key="5">
    <source>
        <dbReference type="PIRSR" id="PIRSR000137-2"/>
    </source>
</evidence>
<feature type="binding site" evidence="5">
    <location>
        <position position="96"/>
    </location>
    <ligand>
        <name>FAD</name>
        <dbReference type="ChEBI" id="CHEBI:57692"/>
    </ligand>
</feature>
<comment type="cofactor">
    <cofactor evidence="1 5">
        <name>FAD</name>
        <dbReference type="ChEBI" id="CHEBI:57692"/>
    </cofactor>
</comment>
<evidence type="ECO:0000256" key="2">
    <source>
        <dbReference type="ARBA" id="ARBA00010790"/>
    </source>
</evidence>
<comment type="similarity">
    <text evidence="2 6">Belongs to the GMC oxidoreductase family.</text>
</comment>
<dbReference type="InterPro" id="IPR000172">
    <property type="entry name" value="GMC_OxRdtase_N"/>
</dbReference>
<feature type="domain" description="Glucose-methanol-choline oxidoreductase N-terminal" evidence="8">
    <location>
        <begin position="266"/>
        <end position="280"/>
    </location>
</feature>
<dbReference type="InterPro" id="IPR036188">
    <property type="entry name" value="FAD/NAD-bd_sf"/>
</dbReference>
<dbReference type="InterPro" id="IPR012132">
    <property type="entry name" value="GMC_OxRdtase"/>
</dbReference>
<dbReference type="PANTHER" id="PTHR11552:SF147">
    <property type="entry name" value="CHOLINE DEHYDROGENASE, MITOCHONDRIAL"/>
    <property type="match status" value="1"/>
</dbReference>
<dbReference type="KEGG" id="cmb:CSW64_05790"/>
<evidence type="ECO:0000259" key="7">
    <source>
        <dbReference type="PROSITE" id="PS00623"/>
    </source>
</evidence>
<dbReference type="GO" id="GO:0016614">
    <property type="term" value="F:oxidoreductase activity, acting on CH-OH group of donors"/>
    <property type="evidence" value="ECO:0007669"/>
    <property type="project" value="InterPro"/>
</dbReference>
<dbReference type="Pfam" id="PF00732">
    <property type="entry name" value="GMC_oxred_N"/>
    <property type="match status" value="1"/>
</dbReference>
<keyword evidence="4 5" id="KW-0274">FAD</keyword>
<evidence type="ECO:0000313" key="9">
    <source>
        <dbReference type="EMBL" id="ATQ41956.1"/>
    </source>
</evidence>
<dbReference type="AlphaFoldDB" id="A0A2D2AVD8"/>
<reference evidence="9 10" key="1">
    <citation type="submission" date="2017-10" db="EMBL/GenBank/DDBJ databases">
        <title>Genome sequence of Caulobacter mirabilis FWC38.</title>
        <authorList>
            <person name="Fiebig A."/>
            <person name="Crosson S."/>
        </authorList>
    </citation>
    <scope>NUCLEOTIDE SEQUENCE [LARGE SCALE GENOMIC DNA]</scope>
    <source>
        <strain evidence="9 10">FWC 38</strain>
    </source>
</reference>
<dbReference type="PANTHER" id="PTHR11552">
    <property type="entry name" value="GLUCOSE-METHANOL-CHOLINE GMC OXIDOREDUCTASE"/>
    <property type="match status" value="1"/>
</dbReference>
<dbReference type="Proteomes" id="UP000228945">
    <property type="component" value="Chromosome"/>
</dbReference>
<dbReference type="SUPFAM" id="SSF51905">
    <property type="entry name" value="FAD/NAD(P)-binding domain"/>
    <property type="match status" value="1"/>
</dbReference>
<dbReference type="GO" id="GO:0050660">
    <property type="term" value="F:flavin adenine dinucleotide binding"/>
    <property type="evidence" value="ECO:0007669"/>
    <property type="project" value="InterPro"/>
</dbReference>
<dbReference type="PROSITE" id="PS00624">
    <property type="entry name" value="GMC_OXRED_2"/>
    <property type="match status" value="1"/>
</dbReference>
<evidence type="ECO:0000259" key="8">
    <source>
        <dbReference type="PROSITE" id="PS00624"/>
    </source>
</evidence>
<evidence type="ECO:0000313" key="10">
    <source>
        <dbReference type="Proteomes" id="UP000228945"/>
    </source>
</evidence>
<dbReference type="Gene3D" id="3.30.560.10">
    <property type="entry name" value="Glucose Oxidase, domain 3"/>
    <property type="match status" value="1"/>
</dbReference>
<keyword evidence="3 6" id="KW-0285">Flavoprotein</keyword>
<dbReference type="PIRSF" id="PIRSF000137">
    <property type="entry name" value="Alcohol_oxidase"/>
    <property type="match status" value="1"/>
</dbReference>
<dbReference type="SUPFAM" id="SSF54373">
    <property type="entry name" value="FAD-linked reductases, C-terminal domain"/>
    <property type="match status" value="1"/>
</dbReference>
<keyword evidence="10" id="KW-1185">Reference proteome</keyword>
<dbReference type="PROSITE" id="PS00623">
    <property type="entry name" value="GMC_OXRED_1"/>
    <property type="match status" value="1"/>
</dbReference>
<evidence type="ECO:0000256" key="1">
    <source>
        <dbReference type="ARBA" id="ARBA00001974"/>
    </source>
</evidence>
<dbReference type="InterPro" id="IPR007867">
    <property type="entry name" value="GMC_OxRtase_C"/>
</dbReference>
<dbReference type="EMBL" id="CP024201">
    <property type="protein sequence ID" value="ATQ41956.1"/>
    <property type="molecule type" value="Genomic_DNA"/>
</dbReference>
<evidence type="ECO:0000256" key="3">
    <source>
        <dbReference type="ARBA" id="ARBA00022630"/>
    </source>
</evidence>
<name>A0A2D2AVD8_9CAUL</name>
<evidence type="ECO:0000256" key="4">
    <source>
        <dbReference type="ARBA" id="ARBA00022827"/>
    </source>
</evidence>
<dbReference type="Pfam" id="PF05199">
    <property type="entry name" value="GMC_oxred_C"/>
    <property type="match status" value="1"/>
</dbReference>
<dbReference type="RefSeq" id="WP_099621212.1">
    <property type="nucleotide sequence ID" value="NZ_CP024201.1"/>
</dbReference>
<organism evidence="9 10">
    <name type="scientific">Caulobacter mirabilis</name>
    <dbReference type="NCBI Taxonomy" id="69666"/>
    <lineage>
        <taxon>Bacteria</taxon>
        <taxon>Pseudomonadati</taxon>
        <taxon>Pseudomonadota</taxon>
        <taxon>Alphaproteobacteria</taxon>
        <taxon>Caulobacterales</taxon>
        <taxon>Caulobacteraceae</taxon>
        <taxon>Caulobacter</taxon>
    </lineage>
</organism>
<accession>A0A2D2AVD8</accession>
<evidence type="ECO:0000256" key="6">
    <source>
        <dbReference type="RuleBase" id="RU003968"/>
    </source>
</evidence>
<dbReference type="Gene3D" id="3.50.50.60">
    <property type="entry name" value="FAD/NAD(P)-binding domain"/>
    <property type="match status" value="1"/>
</dbReference>